<keyword evidence="4 7" id="KW-1133">Transmembrane helix</keyword>
<evidence type="ECO:0000256" key="1">
    <source>
        <dbReference type="ARBA" id="ARBA00004429"/>
    </source>
</evidence>
<feature type="transmembrane region" description="Helical" evidence="7">
    <location>
        <begin position="209"/>
        <end position="231"/>
    </location>
</feature>
<dbReference type="PANTHER" id="PTHR30482">
    <property type="entry name" value="HIGH-AFFINITY BRANCHED-CHAIN AMINO ACID TRANSPORT SYSTEM PERMEASE"/>
    <property type="match status" value="1"/>
</dbReference>
<evidence type="ECO:0000256" key="7">
    <source>
        <dbReference type="SAM" id="Phobius"/>
    </source>
</evidence>
<dbReference type="Proteomes" id="UP001575181">
    <property type="component" value="Unassembled WGS sequence"/>
</dbReference>
<keyword evidence="5 7" id="KW-0472">Membrane</keyword>
<feature type="transmembrane region" description="Helical" evidence="7">
    <location>
        <begin position="7"/>
        <end position="25"/>
    </location>
</feature>
<accession>A0ABV4TXE9</accession>
<keyword evidence="9" id="KW-1185">Reference proteome</keyword>
<protein>
    <submittedName>
        <fullName evidence="8">Branched-chain amino acid ABC transporter permease</fullName>
    </submittedName>
</protein>
<keyword evidence="3 7" id="KW-0812">Transmembrane</keyword>
<proteinExistence type="predicted"/>
<evidence type="ECO:0000313" key="8">
    <source>
        <dbReference type="EMBL" id="MFA9461235.1"/>
    </source>
</evidence>
<evidence type="ECO:0000256" key="4">
    <source>
        <dbReference type="ARBA" id="ARBA00022989"/>
    </source>
</evidence>
<dbReference type="InterPro" id="IPR043428">
    <property type="entry name" value="LivM-like"/>
</dbReference>
<dbReference type="CDD" id="cd06581">
    <property type="entry name" value="TM_PBP1_LivM_like"/>
    <property type="match status" value="1"/>
</dbReference>
<feature type="transmembrane region" description="Helical" evidence="7">
    <location>
        <begin position="55"/>
        <end position="73"/>
    </location>
</feature>
<comment type="subcellular location">
    <subcellularLocation>
        <location evidence="1">Cell inner membrane</location>
        <topology evidence="1">Multi-pass membrane protein</topology>
    </subcellularLocation>
</comment>
<dbReference type="PANTHER" id="PTHR30482:SF20">
    <property type="entry name" value="HIGH-AFFINITY BRANCHED-CHAIN AMINO ACID TRANSPORT SYSTEM PERMEASE PROTEIN LIVM"/>
    <property type="match status" value="1"/>
</dbReference>
<dbReference type="EMBL" id="JBGUAW010000006">
    <property type="protein sequence ID" value="MFA9461235.1"/>
    <property type="molecule type" value="Genomic_DNA"/>
</dbReference>
<comment type="caution">
    <text evidence="8">The sequence shown here is derived from an EMBL/GenBank/DDBJ whole genome shotgun (WGS) entry which is preliminary data.</text>
</comment>
<evidence type="ECO:0000313" key="9">
    <source>
        <dbReference type="Proteomes" id="UP001575181"/>
    </source>
</evidence>
<feature type="transmembrane region" description="Helical" evidence="7">
    <location>
        <begin position="31"/>
        <end position="48"/>
    </location>
</feature>
<sequence>MAEYSSRIGWGLLLAVAVVVPFFLSYSQMDIAIALVVNVLLVSSYRWLTLTGEFSLAHAVLMGVGAYGSGLLAKDLGWPFWFSLPAAGLITAFVAFLLSFPLFRMKLFYFLIGSFAAGEAIRLSWNYFDNPFGGPGGLTMIPTPQLWVPTMGVIDIGLLYPIRYYFLALAIVTLCLWILHRLERSRIGLTLHALHWRDELAESVGVHAWYYRMLAFVTSAFFAGVAGSLHAHYIGTVTPPIFGLHLMVLILVWLIVGGSRTFAGPIVGVIALTMFNEFFRFAEEVRPAFYGVMLILATLFLPDGLESIPGKIRGWWQGRKGTSGGGQPVRDQRDAPRSETTTTTSST</sequence>
<feature type="transmembrane region" description="Helical" evidence="7">
    <location>
        <begin position="79"/>
        <end position="100"/>
    </location>
</feature>
<dbReference type="RefSeq" id="WP_373656020.1">
    <property type="nucleotide sequence ID" value="NZ_JBGUAW010000006.1"/>
</dbReference>
<feature type="transmembrane region" description="Helical" evidence="7">
    <location>
        <begin position="107"/>
        <end position="125"/>
    </location>
</feature>
<reference evidence="8 9" key="1">
    <citation type="submission" date="2024-08" db="EMBL/GenBank/DDBJ databases">
        <title>Whole-genome sequencing of halo(alkali)philic microorganisms from hypersaline lakes.</title>
        <authorList>
            <person name="Sorokin D.Y."/>
            <person name="Merkel A.Y."/>
            <person name="Messina E."/>
            <person name="Yakimov M."/>
        </authorList>
    </citation>
    <scope>NUCLEOTIDE SEQUENCE [LARGE SCALE GENOMIC DNA]</scope>
    <source>
        <strain evidence="8 9">Cl-TMA</strain>
    </source>
</reference>
<evidence type="ECO:0000256" key="2">
    <source>
        <dbReference type="ARBA" id="ARBA00022475"/>
    </source>
</evidence>
<organism evidence="8 9">
    <name type="scientific">Thiohalorhabdus methylotrophus</name>
    <dbReference type="NCBI Taxonomy" id="3242694"/>
    <lineage>
        <taxon>Bacteria</taxon>
        <taxon>Pseudomonadati</taxon>
        <taxon>Pseudomonadota</taxon>
        <taxon>Gammaproteobacteria</taxon>
        <taxon>Thiohalorhabdales</taxon>
        <taxon>Thiohalorhabdaceae</taxon>
        <taxon>Thiohalorhabdus</taxon>
    </lineage>
</organism>
<evidence type="ECO:0000256" key="6">
    <source>
        <dbReference type="SAM" id="MobiDB-lite"/>
    </source>
</evidence>
<dbReference type="Pfam" id="PF02653">
    <property type="entry name" value="BPD_transp_2"/>
    <property type="match status" value="1"/>
</dbReference>
<evidence type="ECO:0000256" key="5">
    <source>
        <dbReference type="ARBA" id="ARBA00023136"/>
    </source>
</evidence>
<feature type="region of interest" description="Disordered" evidence="6">
    <location>
        <begin position="318"/>
        <end position="347"/>
    </location>
</feature>
<feature type="transmembrane region" description="Helical" evidence="7">
    <location>
        <begin position="162"/>
        <end position="179"/>
    </location>
</feature>
<dbReference type="InterPro" id="IPR001851">
    <property type="entry name" value="ABC_transp_permease"/>
</dbReference>
<gene>
    <name evidence="8" type="ORF">ACERLL_10395</name>
</gene>
<name>A0ABV4TXE9_9GAMM</name>
<keyword evidence="2" id="KW-1003">Cell membrane</keyword>
<evidence type="ECO:0000256" key="3">
    <source>
        <dbReference type="ARBA" id="ARBA00022692"/>
    </source>
</evidence>